<dbReference type="NCBIfam" id="TIGR03519">
    <property type="entry name" value="T9SS_PorP_fam"/>
    <property type="match status" value="1"/>
</dbReference>
<accession>A0A6B3R0S5</accession>
<organism evidence="2 3">
    <name type="scientific">Psychroflexus aurantiacus</name>
    <dbReference type="NCBI Taxonomy" id="2709310"/>
    <lineage>
        <taxon>Bacteria</taxon>
        <taxon>Pseudomonadati</taxon>
        <taxon>Bacteroidota</taxon>
        <taxon>Flavobacteriia</taxon>
        <taxon>Flavobacteriales</taxon>
        <taxon>Flavobacteriaceae</taxon>
        <taxon>Psychroflexus</taxon>
    </lineage>
</organism>
<sequence length="310" mass="34995">MTKFRILHISLLFMLLLFSNSAVSQQDPNFTQYMYNTLTINPAYAGTRDIFSAAVLHRSQWLGFDGAPSSQTFSAHSPIKDGKMGLGLTLINDKIGITRETEINAVYSYEIEFVEDTKLSFGINAGVNFLSLDYNDLNIYDPSDPEFSNFENKTSPQVGLGAFWYNDQYYVGLSVPAILRTDRYSESSVTDATVRDRLHYYLTAGYVFDINPTLKFKPSILIRQVSGAPLLAELSSNFLINDEFTAGIAYRVNAAFSALFAFQVNEAVLVGLAYDKGISEFANYNEGSLEFFARFELFKTYKKMYSPRFF</sequence>
<protein>
    <submittedName>
        <fullName evidence="2">Type IX secretion system membrane protein PorP/SprF</fullName>
    </submittedName>
</protein>
<evidence type="ECO:0000313" key="2">
    <source>
        <dbReference type="EMBL" id="NEV93598.1"/>
    </source>
</evidence>
<feature type="signal peptide" evidence="1">
    <location>
        <begin position="1"/>
        <end position="24"/>
    </location>
</feature>
<proteinExistence type="predicted"/>
<reference evidence="2 3" key="1">
    <citation type="submission" date="2020-02" db="EMBL/GenBank/DDBJ databases">
        <title>Flavobacteriaceae Psychroflexus bacterium YR1-1, complete genome.</title>
        <authorList>
            <person name="Li Y."/>
            <person name="Wu S."/>
        </authorList>
    </citation>
    <scope>NUCLEOTIDE SEQUENCE [LARGE SCALE GENOMIC DNA]</scope>
    <source>
        <strain evidence="2 3">YR1-1</strain>
    </source>
</reference>
<feature type="chain" id="PRO_5025396553" evidence="1">
    <location>
        <begin position="25"/>
        <end position="310"/>
    </location>
</feature>
<dbReference type="Pfam" id="PF11751">
    <property type="entry name" value="PorP_SprF"/>
    <property type="match status" value="1"/>
</dbReference>
<keyword evidence="3" id="KW-1185">Reference proteome</keyword>
<dbReference type="Proteomes" id="UP000478505">
    <property type="component" value="Unassembled WGS sequence"/>
</dbReference>
<evidence type="ECO:0000256" key="1">
    <source>
        <dbReference type="SAM" id="SignalP"/>
    </source>
</evidence>
<dbReference type="EMBL" id="JAAIKD010000003">
    <property type="protein sequence ID" value="NEV93598.1"/>
    <property type="molecule type" value="Genomic_DNA"/>
</dbReference>
<dbReference type="AlphaFoldDB" id="A0A6B3R0S5"/>
<name>A0A6B3R0S5_9FLAO</name>
<evidence type="ECO:0000313" key="3">
    <source>
        <dbReference type="Proteomes" id="UP000478505"/>
    </source>
</evidence>
<keyword evidence="1" id="KW-0732">Signal</keyword>
<dbReference type="InterPro" id="IPR019861">
    <property type="entry name" value="PorP/SprF_Bacteroidetes"/>
</dbReference>
<gene>
    <name evidence="2" type="ORF">G3567_05455</name>
</gene>
<comment type="caution">
    <text evidence="2">The sequence shown here is derived from an EMBL/GenBank/DDBJ whole genome shotgun (WGS) entry which is preliminary data.</text>
</comment>